<dbReference type="GO" id="GO:0016020">
    <property type="term" value="C:membrane"/>
    <property type="evidence" value="ECO:0007669"/>
    <property type="project" value="TreeGrafter"/>
</dbReference>
<dbReference type="PANTHER" id="PTHR43798:SF33">
    <property type="entry name" value="HYDROLASE, PUTATIVE (AFU_ORTHOLOGUE AFUA_2G14860)-RELATED"/>
    <property type="match status" value="1"/>
</dbReference>
<name>A0A382QQD8_9ZZZZ</name>
<feature type="domain" description="AB hydrolase-1" evidence="1">
    <location>
        <begin position="53"/>
        <end position="281"/>
    </location>
</feature>
<organism evidence="2">
    <name type="scientific">marine metagenome</name>
    <dbReference type="NCBI Taxonomy" id="408172"/>
    <lineage>
        <taxon>unclassified sequences</taxon>
        <taxon>metagenomes</taxon>
        <taxon>ecological metagenomes</taxon>
    </lineage>
</organism>
<evidence type="ECO:0000259" key="1">
    <source>
        <dbReference type="Pfam" id="PF00561"/>
    </source>
</evidence>
<protein>
    <recommendedName>
        <fullName evidence="1">AB hydrolase-1 domain-containing protein</fullName>
    </recommendedName>
</protein>
<proteinExistence type="predicted"/>
<dbReference type="SUPFAM" id="SSF53474">
    <property type="entry name" value="alpha/beta-Hydrolases"/>
    <property type="match status" value="1"/>
</dbReference>
<sequence>MKRIICVYTMVMMVSCGPGSGEQPVPADDWLIEKDISVYGFNMHYGEMGQGDPVILLHGLWGGRNEWANTIVPLGQDHRVIALDLIGFHGSGKPEATYHNALLAQFLTGFIEAMELKKVTLMGHAMGGNTATYTAVHYPHLVERLVLVDGAGYRTPNRDPAAPPSAGMLRMRRIVTGSTVAATHNFLKRRVHDESLVTNAWAEEAFSMWLNSARAISDMLGEGGDVTEEEMKSIKVPTLIVWGREDRAFPLRNADRLEADIEGAQKVVFDDTGHLPQMEKPDEFNRVVLEFLSQ</sequence>
<dbReference type="PROSITE" id="PS51257">
    <property type="entry name" value="PROKAR_LIPOPROTEIN"/>
    <property type="match status" value="1"/>
</dbReference>
<dbReference type="PRINTS" id="PR00111">
    <property type="entry name" value="ABHYDROLASE"/>
</dbReference>
<dbReference type="Gene3D" id="3.40.50.1820">
    <property type="entry name" value="alpha/beta hydrolase"/>
    <property type="match status" value="1"/>
</dbReference>
<dbReference type="PANTHER" id="PTHR43798">
    <property type="entry name" value="MONOACYLGLYCEROL LIPASE"/>
    <property type="match status" value="1"/>
</dbReference>
<dbReference type="InterPro" id="IPR050266">
    <property type="entry name" value="AB_hydrolase_sf"/>
</dbReference>
<dbReference type="Pfam" id="PF00561">
    <property type="entry name" value="Abhydrolase_1"/>
    <property type="match status" value="1"/>
</dbReference>
<dbReference type="AlphaFoldDB" id="A0A382QQD8"/>
<dbReference type="InterPro" id="IPR000073">
    <property type="entry name" value="AB_hydrolase_1"/>
</dbReference>
<dbReference type="EMBL" id="UINC01116170">
    <property type="protein sequence ID" value="SVC87724.1"/>
    <property type="molecule type" value="Genomic_DNA"/>
</dbReference>
<evidence type="ECO:0000313" key="2">
    <source>
        <dbReference type="EMBL" id="SVC87724.1"/>
    </source>
</evidence>
<reference evidence="2" key="1">
    <citation type="submission" date="2018-05" db="EMBL/GenBank/DDBJ databases">
        <authorList>
            <person name="Lanie J.A."/>
            <person name="Ng W.-L."/>
            <person name="Kazmierczak K.M."/>
            <person name="Andrzejewski T.M."/>
            <person name="Davidsen T.M."/>
            <person name="Wayne K.J."/>
            <person name="Tettelin H."/>
            <person name="Glass J.I."/>
            <person name="Rusch D."/>
            <person name="Podicherti R."/>
            <person name="Tsui H.-C.T."/>
            <person name="Winkler M.E."/>
        </authorList>
    </citation>
    <scope>NUCLEOTIDE SEQUENCE</scope>
</reference>
<accession>A0A382QQD8</accession>
<dbReference type="InterPro" id="IPR029058">
    <property type="entry name" value="AB_hydrolase_fold"/>
</dbReference>
<gene>
    <name evidence="2" type="ORF">METZ01_LOCUS340578</name>
</gene>